<feature type="binding site" evidence="6">
    <location>
        <position position="259"/>
    </location>
    <ligand>
        <name>FAD</name>
        <dbReference type="ChEBI" id="CHEBI:57692"/>
    </ligand>
</feature>
<dbReference type="SUPFAM" id="SSF54373">
    <property type="entry name" value="FAD-linked reductases, C-terminal domain"/>
    <property type="match status" value="1"/>
</dbReference>
<dbReference type="GO" id="GO:0050660">
    <property type="term" value="F:flavin adenine dinucleotide binding"/>
    <property type="evidence" value="ECO:0007669"/>
    <property type="project" value="InterPro"/>
</dbReference>
<protein>
    <submittedName>
        <fullName evidence="11">Aryl-alcohol oxidase</fullName>
    </submittedName>
</protein>
<organism evidence="11 12">
    <name type="scientific">Rickenella mellea</name>
    <dbReference type="NCBI Taxonomy" id="50990"/>
    <lineage>
        <taxon>Eukaryota</taxon>
        <taxon>Fungi</taxon>
        <taxon>Dikarya</taxon>
        <taxon>Basidiomycota</taxon>
        <taxon>Agaricomycotina</taxon>
        <taxon>Agaricomycetes</taxon>
        <taxon>Hymenochaetales</taxon>
        <taxon>Rickenellaceae</taxon>
        <taxon>Rickenella</taxon>
    </lineage>
</organism>
<dbReference type="VEuPathDB" id="FungiDB:BD410DRAFT_782830"/>
<reference evidence="11 12" key="1">
    <citation type="submission" date="2018-06" db="EMBL/GenBank/DDBJ databases">
        <title>A transcriptomic atlas of mushroom development highlights an independent origin of complex multicellularity.</title>
        <authorList>
            <consortium name="DOE Joint Genome Institute"/>
            <person name="Krizsan K."/>
            <person name="Almasi E."/>
            <person name="Merenyi Z."/>
            <person name="Sahu N."/>
            <person name="Viragh M."/>
            <person name="Koszo T."/>
            <person name="Mondo S."/>
            <person name="Kiss B."/>
            <person name="Balint B."/>
            <person name="Kues U."/>
            <person name="Barry K."/>
            <person name="Hegedus J.C."/>
            <person name="Henrissat B."/>
            <person name="Johnson J."/>
            <person name="Lipzen A."/>
            <person name="Ohm R."/>
            <person name="Nagy I."/>
            <person name="Pangilinan J."/>
            <person name="Yan J."/>
            <person name="Xiong Y."/>
            <person name="Grigoriev I.V."/>
            <person name="Hibbett D.S."/>
            <person name="Nagy L.G."/>
        </authorList>
    </citation>
    <scope>NUCLEOTIDE SEQUENCE [LARGE SCALE GENOMIC DNA]</scope>
    <source>
        <strain evidence="11 12">SZMC22713</strain>
    </source>
</reference>
<evidence type="ECO:0000259" key="10">
    <source>
        <dbReference type="PROSITE" id="PS00624"/>
    </source>
</evidence>
<feature type="signal peptide" evidence="8">
    <location>
        <begin position="1"/>
        <end position="19"/>
    </location>
</feature>
<evidence type="ECO:0000256" key="5">
    <source>
        <dbReference type="PIRSR" id="PIRSR000137-1"/>
    </source>
</evidence>
<dbReference type="Gene3D" id="3.30.560.10">
    <property type="entry name" value="Glucose Oxidase, domain 3"/>
    <property type="match status" value="1"/>
</dbReference>
<name>A0A4Y7QHE7_9AGAM</name>
<dbReference type="AlphaFoldDB" id="A0A4Y7QHE7"/>
<evidence type="ECO:0000256" key="3">
    <source>
        <dbReference type="ARBA" id="ARBA00022630"/>
    </source>
</evidence>
<proteinExistence type="inferred from homology"/>
<dbReference type="InterPro" id="IPR007867">
    <property type="entry name" value="GMC_OxRtase_C"/>
</dbReference>
<dbReference type="PIRSF" id="PIRSF000137">
    <property type="entry name" value="Alcohol_oxidase"/>
    <property type="match status" value="1"/>
</dbReference>
<dbReference type="PROSITE" id="PS00623">
    <property type="entry name" value="GMC_OXRED_1"/>
    <property type="match status" value="1"/>
</dbReference>
<dbReference type="InterPro" id="IPR012132">
    <property type="entry name" value="GMC_OxRdtase"/>
</dbReference>
<dbReference type="Pfam" id="PF00732">
    <property type="entry name" value="GMC_oxred_N"/>
    <property type="match status" value="1"/>
</dbReference>
<evidence type="ECO:0000256" key="2">
    <source>
        <dbReference type="ARBA" id="ARBA00010790"/>
    </source>
</evidence>
<dbReference type="OrthoDB" id="269227at2759"/>
<comment type="similarity">
    <text evidence="2 7">Belongs to the GMC oxidoreductase family.</text>
</comment>
<evidence type="ECO:0000256" key="7">
    <source>
        <dbReference type="RuleBase" id="RU003968"/>
    </source>
</evidence>
<feature type="domain" description="Glucose-methanol-choline oxidoreductase N-terminal" evidence="10">
    <location>
        <begin position="297"/>
        <end position="311"/>
    </location>
</feature>
<dbReference type="Gene3D" id="3.50.50.60">
    <property type="entry name" value="FAD/NAD(P)-binding domain"/>
    <property type="match status" value="1"/>
</dbReference>
<evidence type="ECO:0000259" key="9">
    <source>
        <dbReference type="PROSITE" id="PS00623"/>
    </source>
</evidence>
<sequence length="591" mass="64180">MRTFFKFASLLPLAAHVRAALYTSSVDLPSKRYDFIIVGAGAAGAVVANRLSEEHFTVLLLEAGSTTADNINAVVPLYEILGVPANFWNFTTTAQSGLNNRITSYARGRGLGGSTAVNGMIYSRGTPEDYDRYAKYTGDNRWSYDSIRPYIFKNEKWTVPGNRRNISGQFDPAIHSTDGITSVSLASFPHPTDERVLRTSAEFPEEFPLVLDVNGGHAKGIGWTQATIGNGERSSAGTSYLATKFINRPNFDVLIHAQVTRVLQTKKLQFTTVEFLEDGSHKLQNISANKEVILSAGAIGSPQILLNSGIGDFQELTAVGVQPIVNMPGVGRNLSDHPSVSLKFRVNTTDTWDDLWRNQTYANESLQLWKTKRTGPLADTLPGHIMWSRLPDEILKNFTDPAAGPNTPHIEINVLNGWNVPVTTLPAGQYFISLGVNTLTPLSRGSIKLNSSNPLESPIIDPAFLTHDLDTTAVVAALRLGLDFLDKPAWREIIIGPIVEGISLQATDATLGQFVRNNAASNGHPVGTASMSPFGASYGVVDPDLRLKGVTGLRVIDASVLPFVPSAHTMAPTYILAERGADFVKEAWLHT</sequence>
<keyword evidence="12" id="KW-1185">Reference proteome</keyword>
<keyword evidence="8" id="KW-0732">Signal</keyword>
<accession>A0A4Y7QHE7</accession>
<comment type="cofactor">
    <cofactor evidence="1 6">
        <name>FAD</name>
        <dbReference type="ChEBI" id="CHEBI:57692"/>
    </cofactor>
</comment>
<evidence type="ECO:0000256" key="6">
    <source>
        <dbReference type="PIRSR" id="PIRSR000137-2"/>
    </source>
</evidence>
<keyword evidence="3 7" id="KW-0285">Flavoprotein</keyword>
<evidence type="ECO:0000313" key="11">
    <source>
        <dbReference type="EMBL" id="TDL26776.1"/>
    </source>
</evidence>
<gene>
    <name evidence="11" type="ORF">BD410DRAFT_782830</name>
</gene>
<dbReference type="Pfam" id="PF05199">
    <property type="entry name" value="GMC_oxred_C"/>
    <property type="match status" value="1"/>
</dbReference>
<dbReference type="PANTHER" id="PTHR11552">
    <property type="entry name" value="GLUCOSE-METHANOL-CHOLINE GMC OXIDOREDUCTASE"/>
    <property type="match status" value="1"/>
</dbReference>
<dbReference type="PANTHER" id="PTHR11552:SF147">
    <property type="entry name" value="CHOLINE DEHYDROGENASE, MITOCHONDRIAL"/>
    <property type="match status" value="1"/>
</dbReference>
<feature type="active site" description="Proton acceptor" evidence="5">
    <location>
        <position position="524"/>
    </location>
</feature>
<dbReference type="Proteomes" id="UP000294933">
    <property type="component" value="Unassembled WGS sequence"/>
</dbReference>
<dbReference type="EMBL" id="ML170160">
    <property type="protein sequence ID" value="TDL26776.1"/>
    <property type="molecule type" value="Genomic_DNA"/>
</dbReference>
<dbReference type="InterPro" id="IPR000172">
    <property type="entry name" value="GMC_OxRdtase_N"/>
</dbReference>
<dbReference type="GO" id="GO:0016614">
    <property type="term" value="F:oxidoreductase activity, acting on CH-OH group of donors"/>
    <property type="evidence" value="ECO:0007669"/>
    <property type="project" value="InterPro"/>
</dbReference>
<feature type="active site" description="Proton acceptor" evidence="5">
    <location>
        <position position="568"/>
    </location>
</feature>
<dbReference type="InterPro" id="IPR036188">
    <property type="entry name" value="FAD/NAD-bd_sf"/>
</dbReference>
<evidence type="ECO:0000256" key="1">
    <source>
        <dbReference type="ARBA" id="ARBA00001974"/>
    </source>
</evidence>
<feature type="chain" id="PRO_5021413671" evidence="8">
    <location>
        <begin position="20"/>
        <end position="591"/>
    </location>
</feature>
<feature type="domain" description="Glucose-methanol-choline oxidoreductase N-terminal" evidence="9">
    <location>
        <begin position="108"/>
        <end position="131"/>
    </location>
</feature>
<keyword evidence="4 6" id="KW-0274">FAD</keyword>
<dbReference type="STRING" id="50990.A0A4Y7QHE7"/>
<dbReference type="PROSITE" id="PS00624">
    <property type="entry name" value="GMC_OXRED_2"/>
    <property type="match status" value="1"/>
</dbReference>
<evidence type="ECO:0000256" key="8">
    <source>
        <dbReference type="SAM" id="SignalP"/>
    </source>
</evidence>
<evidence type="ECO:0000256" key="4">
    <source>
        <dbReference type="ARBA" id="ARBA00022827"/>
    </source>
</evidence>
<dbReference type="SUPFAM" id="SSF51905">
    <property type="entry name" value="FAD/NAD(P)-binding domain"/>
    <property type="match status" value="1"/>
</dbReference>
<evidence type="ECO:0000313" key="12">
    <source>
        <dbReference type="Proteomes" id="UP000294933"/>
    </source>
</evidence>